<keyword evidence="4" id="KW-0732">Signal</keyword>
<evidence type="ECO:0000256" key="4">
    <source>
        <dbReference type="SAM" id="SignalP"/>
    </source>
</evidence>
<organism evidence="6 7">
    <name type="scientific">Actinoplanes ianthinogenes</name>
    <dbReference type="NCBI Taxonomy" id="122358"/>
    <lineage>
        <taxon>Bacteria</taxon>
        <taxon>Bacillati</taxon>
        <taxon>Actinomycetota</taxon>
        <taxon>Actinomycetes</taxon>
        <taxon>Micromonosporales</taxon>
        <taxon>Micromonosporaceae</taxon>
        <taxon>Actinoplanes</taxon>
    </lineage>
</organism>
<dbReference type="RefSeq" id="WP_212846608.1">
    <property type="nucleotide sequence ID" value="NZ_AP023356.1"/>
</dbReference>
<feature type="domain" description="Ricin B lectin" evidence="5">
    <location>
        <begin position="300"/>
        <end position="421"/>
    </location>
</feature>
<feature type="region of interest" description="Disordered" evidence="3">
    <location>
        <begin position="23"/>
        <end position="43"/>
    </location>
</feature>
<feature type="chain" id="PRO_5046338602" evidence="4">
    <location>
        <begin position="27"/>
        <end position="421"/>
    </location>
</feature>
<feature type="signal peptide" evidence="4">
    <location>
        <begin position="1"/>
        <end position="26"/>
    </location>
</feature>
<evidence type="ECO:0000313" key="6">
    <source>
        <dbReference type="EMBL" id="BCJ46618.1"/>
    </source>
</evidence>
<dbReference type="Pfam" id="PF00652">
    <property type="entry name" value="Ricin_B_lectin"/>
    <property type="match status" value="1"/>
</dbReference>
<dbReference type="InterPro" id="IPR035992">
    <property type="entry name" value="Ricin_B-like_lectins"/>
</dbReference>
<proteinExistence type="inferred from homology"/>
<dbReference type="InterPro" id="IPR000772">
    <property type="entry name" value="Ricin_B_lectin"/>
</dbReference>
<accession>A0ABM7M4R0</accession>
<dbReference type="CDD" id="cd23418">
    <property type="entry name" value="beta-trefoil_Ricin_XLN-like"/>
    <property type="match status" value="1"/>
</dbReference>
<evidence type="ECO:0000256" key="2">
    <source>
        <dbReference type="ARBA" id="ARBA00022801"/>
    </source>
</evidence>
<dbReference type="Gene3D" id="3.40.50.1820">
    <property type="entry name" value="alpha/beta hydrolase"/>
    <property type="match status" value="1"/>
</dbReference>
<comment type="similarity">
    <text evidence="1">Belongs to the AB hydrolase superfamily.</text>
</comment>
<sequence>MRTVVGAAITAAAVAVGMIASSPASPSPGTPGGDNPYQRGPDPTVASVAAQYGPFATAQITVPPGNGFNGGFIYYPTDTSHTYGAVAIVPGYTALFADEEAWMGPRLASFGFVVIGVETNSRTDYDTARGTQLLAALDYLTNSSAVRDRVDRNRLSVIGHSMGGGGSLYAATQRPSLKAAIGLAPFKPSGNLASDTVPTMIIGGINDTTVTPSYLDGLYPTLPAATPGAYLQLANADHLYFTRPNDIELRSQIEWLKIFVDNDTRYTPFLCPSVKDTTGIVRSSVKCSTVPGGGSTPSSSRILGTQSGRCVDVPGATHNNGTRVQLYDCNGQANQQWTYTSSKQLTVYGTVCLDAAGSGNGSAVQIYSCNGQANQQWNVNANGTITGVQSGRCLDVWGTGNGQQIQIYDCNGQANQKFSLN</sequence>
<keyword evidence="2" id="KW-0378">Hydrolase</keyword>
<evidence type="ECO:0000256" key="3">
    <source>
        <dbReference type="SAM" id="MobiDB-lite"/>
    </source>
</evidence>
<dbReference type="SUPFAM" id="SSF50370">
    <property type="entry name" value="Ricin B-like lectins"/>
    <property type="match status" value="1"/>
</dbReference>
<dbReference type="SMART" id="SM00458">
    <property type="entry name" value="RICIN"/>
    <property type="match status" value="1"/>
</dbReference>
<dbReference type="Gene3D" id="2.80.10.50">
    <property type="match status" value="2"/>
</dbReference>
<evidence type="ECO:0000313" key="7">
    <source>
        <dbReference type="Proteomes" id="UP000676967"/>
    </source>
</evidence>
<evidence type="ECO:0000256" key="1">
    <source>
        <dbReference type="ARBA" id="ARBA00008645"/>
    </source>
</evidence>
<evidence type="ECO:0000259" key="5">
    <source>
        <dbReference type="SMART" id="SM00458"/>
    </source>
</evidence>
<dbReference type="Proteomes" id="UP000676967">
    <property type="component" value="Chromosome"/>
</dbReference>
<dbReference type="InterPro" id="IPR029058">
    <property type="entry name" value="AB_hydrolase_fold"/>
</dbReference>
<dbReference type="Pfam" id="PF12740">
    <property type="entry name" value="PETase"/>
    <property type="match status" value="1"/>
</dbReference>
<dbReference type="EMBL" id="AP023356">
    <property type="protein sequence ID" value="BCJ46618.1"/>
    <property type="molecule type" value="Genomic_DNA"/>
</dbReference>
<dbReference type="InterPro" id="IPR041127">
    <property type="entry name" value="PET_hydrolase/cutinase-like"/>
</dbReference>
<dbReference type="PANTHER" id="PTHR22946">
    <property type="entry name" value="DIENELACTONE HYDROLASE DOMAIN-CONTAINING PROTEIN-RELATED"/>
    <property type="match status" value="1"/>
</dbReference>
<keyword evidence="7" id="KW-1185">Reference proteome</keyword>
<dbReference type="PROSITE" id="PS50231">
    <property type="entry name" value="RICIN_B_LECTIN"/>
    <property type="match status" value="1"/>
</dbReference>
<gene>
    <name evidence="6" type="ORF">Aiant_72750</name>
</gene>
<dbReference type="PANTHER" id="PTHR22946:SF9">
    <property type="entry name" value="POLYKETIDE TRANSFERASE AF380"/>
    <property type="match status" value="1"/>
</dbReference>
<dbReference type="SUPFAM" id="SSF53474">
    <property type="entry name" value="alpha/beta-Hydrolases"/>
    <property type="match status" value="1"/>
</dbReference>
<name>A0ABM7M4R0_9ACTN</name>
<protein>
    <submittedName>
        <fullName evidence="6">Lipase</fullName>
    </submittedName>
</protein>
<reference evidence="6 7" key="1">
    <citation type="submission" date="2020-08" db="EMBL/GenBank/DDBJ databases">
        <title>Whole genome shotgun sequence of Actinoplanes ianthinogenes NBRC 13996.</title>
        <authorList>
            <person name="Komaki H."/>
            <person name="Tamura T."/>
        </authorList>
    </citation>
    <scope>NUCLEOTIDE SEQUENCE [LARGE SCALE GENOMIC DNA]</scope>
    <source>
        <strain evidence="6 7">NBRC 13996</strain>
    </source>
</reference>
<dbReference type="InterPro" id="IPR050261">
    <property type="entry name" value="FrsA_esterase"/>
</dbReference>